<evidence type="ECO:0000313" key="1">
    <source>
        <dbReference type="EMBL" id="KAK3720839.1"/>
    </source>
</evidence>
<proteinExistence type="predicted"/>
<comment type="caution">
    <text evidence="1">The sequence shown here is derived from an EMBL/GenBank/DDBJ whole genome shotgun (WGS) entry which is preliminary data.</text>
</comment>
<keyword evidence="2" id="KW-1185">Reference proteome</keyword>
<dbReference type="Proteomes" id="UP001281147">
    <property type="component" value="Unassembled WGS sequence"/>
</dbReference>
<accession>A0ACC3NQL4</accession>
<dbReference type="EMBL" id="JAUTXU010000020">
    <property type="protein sequence ID" value="KAK3720839.1"/>
    <property type="molecule type" value="Genomic_DNA"/>
</dbReference>
<evidence type="ECO:0000313" key="2">
    <source>
        <dbReference type="Proteomes" id="UP001281147"/>
    </source>
</evidence>
<protein>
    <submittedName>
        <fullName evidence="1">Uncharacterized protein</fullName>
    </submittedName>
</protein>
<name>A0ACC3NQL4_9PEZI</name>
<organism evidence="1 2">
    <name type="scientific">Vermiconidia calcicola</name>
    <dbReference type="NCBI Taxonomy" id="1690605"/>
    <lineage>
        <taxon>Eukaryota</taxon>
        <taxon>Fungi</taxon>
        <taxon>Dikarya</taxon>
        <taxon>Ascomycota</taxon>
        <taxon>Pezizomycotina</taxon>
        <taxon>Dothideomycetes</taxon>
        <taxon>Dothideomycetidae</taxon>
        <taxon>Mycosphaerellales</taxon>
        <taxon>Extremaceae</taxon>
        <taxon>Vermiconidia</taxon>
    </lineage>
</organism>
<sequence length="95" mass="9940">MPDKTPISPVKETKPELTLSAASLNDEPVELDGTPTSPEEMRAGRRGSRSDTLVEQLSPEEREVDIPKTPGAEEFGKSEDAEATVSGGTVGGASS</sequence>
<gene>
    <name evidence="1" type="ORF">LTR37_003502</name>
</gene>
<reference evidence="1" key="1">
    <citation type="submission" date="2023-07" db="EMBL/GenBank/DDBJ databases">
        <title>Black Yeasts Isolated from many extreme environments.</title>
        <authorList>
            <person name="Coleine C."/>
            <person name="Stajich J.E."/>
            <person name="Selbmann L."/>
        </authorList>
    </citation>
    <scope>NUCLEOTIDE SEQUENCE</scope>
    <source>
        <strain evidence="1">CCFEE 5714</strain>
    </source>
</reference>